<dbReference type="RefSeq" id="WP_188479373.1">
    <property type="nucleotide sequence ID" value="NZ_BMFJ01000002.1"/>
</dbReference>
<evidence type="ECO:0000313" key="11">
    <source>
        <dbReference type="EMBL" id="GGE46995.1"/>
    </source>
</evidence>
<reference evidence="12" key="1">
    <citation type="journal article" date="2019" name="Int. J. Syst. Evol. Microbiol.">
        <title>The Global Catalogue of Microorganisms (GCM) 10K type strain sequencing project: providing services to taxonomists for standard genome sequencing and annotation.</title>
        <authorList>
            <consortium name="The Broad Institute Genomics Platform"/>
            <consortium name="The Broad Institute Genome Sequencing Center for Infectious Disease"/>
            <person name="Wu L."/>
            <person name="Ma J."/>
        </authorList>
    </citation>
    <scope>NUCLEOTIDE SEQUENCE [LARGE SCALE GENOMIC DNA]</scope>
    <source>
        <strain evidence="12">CGMCC 1.12664</strain>
    </source>
</reference>
<proteinExistence type="inferred from homology"/>
<keyword evidence="3" id="KW-1003">Cell membrane</keyword>
<evidence type="ECO:0000313" key="12">
    <source>
        <dbReference type="Proteomes" id="UP000612855"/>
    </source>
</evidence>
<dbReference type="Pfam" id="PF04290">
    <property type="entry name" value="DctQ"/>
    <property type="match status" value="1"/>
</dbReference>
<feature type="domain" description="Tripartite ATP-independent periplasmic transporters DctQ component" evidence="10">
    <location>
        <begin position="26"/>
        <end position="157"/>
    </location>
</feature>
<keyword evidence="2 9" id="KW-0813">Transport</keyword>
<evidence type="ECO:0000256" key="5">
    <source>
        <dbReference type="ARBA" id="ARBA00022692"/>
    </source>
</evidence>
<feature type="transmembrane region" description="Helical" evidence="9">
    <location>
        <begin position="52"/>
        <end position="69"/>
    </location>
</feature>
<evidence type="ECO:0000256" key="8">
    <source>
        <dbReference type="ARBA" id="ARBA00038436"/>
    </source>
</evidence>
<dbReference type="AlphaFoldDB" id="A0A917AET4"/>
<comment type="similarity">
    <text evidence="8 9">Belongs to the TRAP transporter small permease family.</text>
</comment>
<protein>
    <recommendedName>
        <fullName evidence="9">TRAP transporter small permease protein</fullName>
    </recommendedName>
</protein>
<evidence type="ECO:0000259" key="10">
    <source>
        <dbReference type="Pfam" id="PF04290"/>
    </source>
</evidence>
<dbReference type="EMBL" id="BMFJ01000002">
    <property type="protein sequence ID" value="GGE46995.1"/>
    <property type="molecule type" value="Genomic_DNA"/>
</dbReference>
<dbReference type="Proteomes" id="UP000612855">
    <property type="component" value="Unassembled WGS sequence"/>
</dbReference>
<keyword evidence="5 9" id="KW-0812">Transmembrane</keyword>
<dbReference type="InterPro" id="IPR055348">
    <property type="entry name" value="DctQ"/>
</dbReference>
<dbReference type="GO" id="GO:0005886">
    <property type="term" value="C:plasma membrane"/>
    <property type="evidence" value="ECO:0007669"/>
    <property type="project" value="UniProtKB-SubCell"/>
</dbReference>
<evidence type="ECO:0000256" key="7">
    <source>
        <dbReference type="ARBA" id="ARBA00023136"/>
    </source>
</evidence>
<sequence>MPLIDLLLARLGRLLIWIAGLCLVLMMVQVAADVAGRLFFARPLPSTIEIVAEWWMPALIFLPMVAVALRGENIAVDIAYDRMPPRMQAACDVFAGLAFAVFLGFVCWGAWEQALRAYAKGEFVLGMIPVVTWPIRFFLPLAGGLTMVVYLLQALRAGARLVGVRHG</sequence>
<keyword evidence="6 9" id="KW-1133">Transmembrane helix</keyword>
<feature type="transmembrane region" description="Helical" evidence="9">
    <location>
        <begin position="12"/>
        <end position="32"/>
    </location>
</feature>
<comment type="subunit">
    <text evidence="9">The complex comprises the extracytoplasmic solute receptor protein and the two transmembrane proteins.</text>
</comment>
<dbReference type="PANTHER" id="PTHR35011">
    <property type="entry name" value="2,3-DIKETO-L-GULONATE TRAP TRANSPORTER SMALL PERMEASE PROTEIN YIAM"/>
    <property type="match status" value="1"/>
</dbReference>
<comment type="function">
    <text evidence="9">Part of the tripartite ATP-independent periplasmic (TRAP) transport system.</text>
</comment>
<evidence type="ECO:0000256" key="1">
    <source>
        <dbReference type="ARBA" id="ARBA00004429"/>
    </source>
</evidence>
<organism evidence="11 12">
    <name type="scientific">Primorskyibacter flagellatus</name>
    <dbReference type="NCBI Taxonomy" id="1387277"/>
    <lineage>
        <taxon>Bacteria</taxon>
        <taxon>Pseudomonadati</taxon>
        <taxon>Pseudomonadota</taxon>
        <taxon>Alphaproteobacteria</taxon>
        <taxon>Rhodobacterales</taxon>
        <taxon>Roseobacteraceae</taxon>
        <taxon>Primorskyibacter</taxon>
    </lineage>
</organism>
<keyword evidence="4 9" id="KW-0997">Cell inner membrane</keyword>
<evidence type="ECO:0000256" key="2">
    <source>
        <dbReference type="ARBA" id="ARBA00022448"/>
    </source>
</evidence>
<comment type="subcellular location">
    <subcellularLocation>
        <location evidence="1 9">Cell inner membrane</location>
        <topology evidence="1 9">Multi-pass membrane protein</topology>
    </subcellularLocation>
</comment>
<gene>
    <name evidence="11" type="ORF">GCM10011360_37780</name>
</gene>
<dbReference type="InterPro" id="IPR007387">
    <property type="entry name" value="TRAP_DctQ"/>
</dbReference>
<feature type="transmembrane region" description="Helical" evidence="9">
    <location>
        <begin position="131"/>
        <end position="152"/>
    </location>
</feature>
<name>A0A917AET4_9RHOB</name>
<evidence type="ECO:0000256" key="9">
    <source>
        <dbReference type="RuleBase" id="RU369079"/>
    </source>
</evidence>
<comment type="caution">
    <text evidence="11">The sequence shown here is derived from an EMBL/GenBank/DDBJ whole genome shotgun (WGS) entry which is preliminary data.</text>
</comment>
<dbReference type="GO" id="GO:0022857">
    <property type="term" value="F:transmembrane transporter activity"/>
    <property type="evidence" value="ECO:0007669"/>
    <property type="project" value="UniProtKB-UniRule"/>
</dbReference>
<evidence type="ECO:0000256" key="6">
    <source>
        <dbReference type="ARBA" id="ARBA00022989"/>
    </source>
</evidence>
<feature type="transmembrane region" description="Helical" evidence="9">
    <location>
        <begin position="89"/>
        <end position="111"/>
    </location>
</feature>
<evidence type="ECO:0000256" key="4">
    <source>
        <dbReference type="ARBA" id="ARBA00022519"/>
    </source>
</evidence>
<accession>A0A917AET4</accession>
<evidence type="ECO:0000256" key="3">
    <source>
        <dbReference type="ARBA" id="ARBA00022475"/>
    </source>
</evidence>
<keyword evidence="7 9" id="KW-0472">Membrane</keyword>
<dbReference type="GO" id="GO:0015740">
    <property type="term" value="P:C4-dicarboxylate transport"/>
    <property type="evidence" value="ECO:0007669"/>
    <property type="project" value="TreeGrafter"/>
</dbReference>
<dbReference type="PANTHER" id="PTHR35011:SF10">
    <property type="entry name" value="TRAP TRANSPORTER SMALL PERMEASE PROTEIN"/>
    <property type="match status" value="1"/>
</dbReference>
<keyword evidence="12" id="KW-1185">Reference proteome</keyword>